<feature type="region of interest" description="Disordered" evidence="13">
    <location>
        <begin position="680"/>
        <end position="709"/>
    </location>
</feature>
<dbReference type="Pfam" id="PF21319">
    <property type="entry name" value="zf-FCS_1"/>
    <property type="match status" value="1"/>
</dbReference>
<dbReference type="SUPFAM" id="SSF63748">
    <property type="entry name" value="Tudor/PWWP/MBT"/>
    <property type="match status" value="4"/>
</dbReference>
<keyword evidence="8" id="KW-0238">DNA-binding</keyword>
<dbReference type="SMART" id="SM00454">
    <property type="entry name" value="SAM"/>
    <property type="match status" value="1"/>
</dbReference>
<dbReference type="Gene3D" id="2.30.30.140">
    <property type="match status" value="4"/>
</dbReference>
<feature type="repeat" description="MBT" evidence="12">
    <location>
        <begin position="581"/>
        <end position="677"/>
    </location>
</feature>
<feature type="domain" description="SAM" evidence="14">
    <location>
        <begin position="839"/>
        <end position="902"/>
    </location>
</feature>
<evidence type="ECO:0000256" key="6">
    <source>
        <dbReference type="ARBA" id="ARBA00022853"/>
    </source>
</evidence>
<keyword evidence="10" id="KW-0539">Nucleus</keyword>
<evidence type="ECO:0000256" key="13">
    <source>
        <dbReference type="SAM" id="MobiDB-lite"/>
    </source>
</evidence>
<dbReference type="GO" id="GO:0003677">
    <property type="term" value="F:DNA binding"/>
    <property type="evidence" value="ECO:0007669"/>
    <property type="project" value="UniProtKB-KW"/>
</dbReference>
<evidence type="ECO:0000259" key="14">
    <source>
        <dbReference type="PROSITE" id="PS50105"/>
    </source>
</evidence>
<dbReference type="PROSITE" id="PS50105">
    <property type="entry name" value="SAM_DOMAIN"/>
    <property type="match status" value="1"/>
</dbReference>
<name>A0A1B6G4N0_9HEMI</name>
<dbReference type="PROSITE" id="PS51024">
    <property type="entry name" value="ZF_FCS"/>
    <property type="match status" value="1"/>
</dbReference>
<evidence type="ECO:0000256" key="9">
    <source>
        <dbReference type="ARBA" id="ARBA00023163"/>
    </source>
</evidence>
<keyword evidence="4 11" id="KW-0863">Zinc-finger</keyword>
<evidence type="ECO:0008006" key="17">
    <source>
        <dbReference type="Google" id="ProtNLM"/>
    </source>
</evidence>
<accession>A0A1B6G4N0</accession>
<keyword evidence="7" id="KW-0805">Transcription regulation</keyword>
<feature type="repeat" description="MBT" evidence="12">
    <location>
        <begin position="363"/>
        <end position="465"/>
    </location>
</feature>
<dbReference type="EMBL" id="GECZ01012364">
    <property type="protein sequence ID" value="JAS57405.1"/>
    <property type="molecule type" value="Transcribed_RNA"/>
</dbReference>
<dbReference type="GO" id="GO:0003682">
    <property type="term" value="F:chromatin binding"/>
    <property type="evidence" value="ECO:0007669"/>
    <property type="project" value="TreeGrafter"/>
</dbReference>
<dbReference type="SUPFAM" id="SSF47769">
    <property type="entry name" value="SAM/Pointed domain"/>
    <property type="match status" value="1"/>
</dbReference>
<dbReference type="InterPro" id="IPR001660">
    <property type="entry name" value="SAM"/>
</dbReference>
<evidence type="ECO:0000256" key="10">
    <source>
        <dbReference type="ARBA" id="ARBA00023242"/>
    </source>
</evidence>
<dbReference type="GO" id="GO:0042393">
    <property type="term" value="F:histone binding"/>
    <property type="evidence" value="ECO:0007669"/>
    <property type="project" value="TreeGrafter"/>
</dbReference>
<dbReference type="PROSITE" id="PS51079">
    <property type="entry name" value="MBT"/>
    <property type="match status" value="4"/>
</dbReference>
<dbReference type="PANTHER" id="PTHR12247">
    <property type="entry name" value="POLYCOMB GROUP PROTEIN"/>
    <property type="match status" value="1"/>
</dbReference>
<dbReference type="InterPro" id="IPR012313">
    <property type="entry name" value="Znf_FCS"/>
</dbReference>
<dbReference type="Pfam" id="PF02820">
    <property type="entry name" value="MBT"/>
    <property type="match status" value="4"/>
</dbReference>
<keyword evidence="9" id="KW-0804">Transcription</keyword>
<proteinExistence type="predicted"/>
<keyword evidence="2" id="KW-0479">Metal-binding</keyword>
<dbReference type="CDD" id="cd20119">
    <property type="entry name" value="MBT_dSfmbt_rpt1"/>
    <property type="match status" value="1"/>
</dbReference>
<feature type="repeat" description="MBT" evidence="12">
    <location>
        <begin position="247"/>
        <end position="355"/>
    </location>
</feature>
<dbReference type="InterPro" id="IPR013761">
    <property type="entry name" value="SAM/pointed_sf"/>
</dbReference>
<evidence type="ECO:0000256" key="3">
    <source>
        <dbReference type="ARBA" id="ARBA00022737"/>
    </source>
</evidence>
<dbReference type="Gene3D" id="3.30.60.160">
    <property type="match status" value="1"/>
</dbReference>
<evidence type="ECO:0000256" key="8">
    <source>
        <dbReference type="ARBA" id="ARBA00023125"/>
    </source>
</evidence>
<evidence type="ECO:0000256" key="2">
    <source>
        <dbReference type="ARBA" id="ARBA00022723"/>
    </source>
</evidence>
<keyword evidence="5" id="KW-0862">Zinc</keyword>
<feature type="repeat" description="MBT" evidence="12">
    <location>
        <begin position="466"/>
        <end position="573"/>
    </location>
</feature>
<dbReference type="GO" id="GO:0005634">
    <property type="term" value="C:nucleus"/>
    <property type="evidence" value="ECO:0007669"/>
    <property type="project" value="UniProtKB-SubCell"/>
</dbReference>
<dbReference type="PANTHER" id="PTHR12247:SF104">
    <property type="entry name" value="POLYCOMB PROTEIN SFMBT"/>
    <property type="match status" value="1"/>
</dbReference>
<keyword evidence="3" id="KW-0677">Repeat</keyword>
<evidence type="ECO:0000256" key="4">
    <source>
        <dbReference type="ARBA" id="ARBA00022771"/>
    </source>
</evidence>
<dbReference type="CDD" id="cd20100">
    <property type="entry name" value="MBT_dSfmbt-like_rpt4"/>
    <property type="match status" value="1"/>
</dbReference>
<feature type="compositionally biased region" description="Basic residues" evidence="13">
    <location>
        <begin position="694"/>
        <end position="704"/>
    </location>
</feature>
<dbReference type="GO" id="GO:0045892">
    <property type="term" value="P:negative regulation of DNA-templated transcription"/>
    <property type="evidence" value="ECO:0007669"/>
    <property type="project" value="TreeGrafter"/>
</dbReference>
<dbReference type="Gene3D" id="1.10.150.50">
    <property type="entry name" value="Transcription Factor, Ets-1"/>
    <property type="match status" value="1"/>
</dbReference>
<protein>
    <recommendedName>
        <fullName evidence="17">FCS-type domain-containing protein</fullName>
    </recommendedName>
</protein>
<organism evidence="16">
    <name type="scientific">Cuerna arida</name>
    <dbReference type="NCBI Taxonomy" id="1464854"/>
    <lineage>
        <taxon>Eukaryota</taxon>
        <taxon>Metazoa</taxon>
        <taxon>Ecdysozoa</taxon>
        <taxon>Arthropoda</taxon>
        <taxon>Hexapoda</taxon>
        <taxon>Insecta</taxon>
        <taxon>Pterygota</taxon>
        <taxon>Neoptera</taxon>
        <taxon>Paraneoptera</taxon>
        <taxon>Hemiptera</taxon>
        <taxon>Auchenorrhyncha</taxon>
        <taxon>Membracoidea</taxon>
        <taxon>Cicadellidae</taxon>
        <taxon>Cicadellinae</taxon>
        <taxon>Proconiini</taxon>
        <taxon>Cuerna</taxon>
    </lineage>
</organism>
<dbReference type="InterPro" id="IPR038603">
    <property type="entry name" value="Znf_FCS_sf"/>
</dbReference>
<evidence type="ECO:0000256" key="5">
    <source>
        <dbReference type="ARBA" id="ARBA00022833"/>
    </source>
</evidence>
<dbReference type="GO" id="GO:0006325">
    <property type="term" value="P:chromatin organization"/>
    <property type="evidence" value="ECO:0007669"/>
    <property type="project" value="UniProtKB-KW"/>
</dbReference>
<sequence length="918" mass="103380">MDMAREELGLVWMGDMLLPSDPMMLDHQSDPSYFTEPQHSLDDLRSRTGLCMEQPYQHEIDGFMMLGEFEDQYCNEMGDPSKFSMTTAATQTAVEPRSRKIKPIKHPGLKLQTPIAYQRDTDPSVIPIQRDGMAVCEKCGAIGVKHAFYTKERRFCSMNCVRGASEMDTSWNENNQQVLEEKPQVPWDSMCYQPSNIQQQQQPQANVKLELDYEKIPPLPPLPPALPPDDPHFPPDKSRVHELQGTYDWTAQLNDKCFLAASVSCFSHAPMADCWDNITTGMKVEVENFDCENFSEDFPNSFWVATVLRISGYKAQLRYEGFGTNSEKDFWVNLCSSSVHPVGWCATRGKPLIPPKTIEDKYKDWKDFLVKRLTGARTLPSNFYSKVHDSLRSRFRCDLNLEVVDKNRICQIKVATIKKIVGKRLHIKYYDADPEEDGGFWCHEDSPLIHPVGWARRVGQTIDAPPAYIDRCVKGLRDKDDATEDLFPLPDHIPFAPSQCFQEGMKLEAVDPLNLSAICVATIMKVLNEGYIMIRVDSYEEMNGSDWFCYHMSSPYIFPAGFCASHGIPLSGPKGWENTTFEWGEYLRTTGCIAAPLNLFSRDIPSHGFEVGMKLEAVDLMEPRLVCVATISRVIGRLLKIHFDGWEEEYDQWLDCTSSDMYPVGWCQLVAHKLEAPPSPIKNGLNQGKGASRIGRKRRRRVGNKKPGGMVGLRKAVVTESPLAVPLRPEYIWMTEPMQDSVLTGDENMSLVDELVASQPETAHQPPVLLELLPPCPPPPQQCTPAAPSMPGPVPDCTPLPPTTQEMNGWSNHSPSPSHVIPRLIDQSCDTRELVPHLWSVPEVAEFLRVNDCGAYTDSFVSKNVAGAKLLSLTKDEIMDLTGMKVGPSLKIENLITQLKIKVNPAQERMKAGFKKHL</sequence>
<dbReference type="GO" id="GO:0008270">
    <property type="term" value="F:zinc ion binding"/>
    <property type="evidence" value="ECO:0007669"/>
    <property type="project" value="UniProtKB-KW"/>
</dbReference>
<keyword evidence="6" id="KW-0156">Chromatin regulator</keyword>
<evidence type="ECO:0000256" key="1">
    <source>
        <dbReference type="ARBA" id="ARBA00004123"/>
    </source>
</evidence>
<evidence type="ECO:0000256" key="11">
    <source>
        <dbReference type="PROSITE-ProRule" id="PRU00367"/>
    </source>
</evidence>
<dbReference type="SMART" id="SM00561">
    <property type="entry name" value="MBT"/>
    <property type="match status" value="4"/>
</dbReference>
<dbReference type="AlphaFoldDB" id="A0A1B6G4N0"/>
<evidence type="ECO:0000256" key="7">
    <source>
        <dbReference type="ARBA" id="ARBA00023015"/>
    </source>
</evidence>
<dbReference type="InterPro" id="IPR004092">
    <property type="entry name" value="Mbt"/>
</dbReference>
<comment type="subcellular location">
    <subcellularLocation>
        <location evidence="1">Nucleus</location>
    </subcellularLocation>
</comment>
<evidence type="ECO:0000313" key="16">
    <source>
        <dbReference type="EMBL" id="JAS57405.1"/>
    </source>
</evidence>
<evidence type="ECO:0000256" key="12">
    <source>
        <dbReference type="PROSITE-ProRule" id="PRU00459"/>
    </source>
</evidence>
<gene>
    <name evidence="16" type="ORF">g.21216</name>
</gene>
<dbReference type="InterPro" id="IPR050548">
    <property type="entry name" value="PcG_chromatin_remod_factors"/>
</dbReference>
<dbReference type="InterPro" id="IPR047358">
    <property type="entry name" value="MBT_dSfmbt_rpt1"/>
</dbReference>
<feature type="domain" description="FCS-type" evidence="15">
    <location>
        <begin position="127"/>
        <end position="162"/>
    </location>
</feature>
<dbReference type="Pfam" id="PF00536">
    <property type="entry name" value="SAM_1"/>
    <property type="match status" value="1"/>
</dbReference>
<evidence type="ECO:0000259" key="15">
    <source>
        <dbReference type="PROSITE" id="PS51024"/>
    </source>
</evidence>
<reference evidence="16" key="1">
    <citation type="submission" date="2015-11" db="EMBL/GenBank/DDBJ databases">
        <title>De novo transcriptome assembly of four potential Pierce s Disease insect vectors from Arizona vineyards.</title>
        <authorList>
            <person name="Tassone E.E."/>
        </authorList>
    </citation>
    <scope>NUCLEOTIDE SEQUENCE</scope>
</reference>